<evidence type="ECO:0000256" key="1">
    <source>
        <dbReference type="SAM" id="Coils"/>
    </source>
</evidence>
<keyword evidence="2" id="KW-1133">Transmembrane helix</keyword>
<name>M7MFU0_9FLAO</name>
<feature type="transmembrane region" description="Helical" evidence="2">
    <location>
        <begin position="51"/>
        <end position="72"/>
    </location>
</feature>
<evidence type="ECO:0000313" key="4">
    <source>
        <dbReference type="Proteomes" id="UP000012024"/>
    </source>
</evidence>
<reference evidence="3 4" key="1">
    <citation type="submission" date="2012-12" db="EMBL/GenBank/DDBJ databases">
        <title>Genome assembly of Formosa sp. AK20.</title>
        <authorList>
            <person name="Kumar R."/>
            <person name="Khatri I."/>
            <person name="Vaidya B."/>
            <person name="Subramanian S."/>
            <person name="Pinnaka A."/>
        </authorList>
    </citation>
    <scope>NUCLEOTIDE SEQUENCE [LARGE SCALE GENOMIC DNA]</scope>
    <source>
        <strain evidence="3 4">AK20</strain>
    </source>
</reference>
<keyword evidence="2" id="KW-0812">Transmembrane</keyword>
<dbReference type="OrthoDB" id="1143801at2"/>
<feature type="coiled-coil region" evidence="1">
    <location>
        <begin position="119"/>
        <end position="174"/>
    </location>
</feature>
<dbReference type="eggNOG" id="ENOG50323WE">
    <property type="taxonomic scope" value="Bacteria"/>
</dbReference>
<evidence type="ECO:0000313" key="3">
    <source>
        <dbReference type="EMBL" id="EMQ93946.1"/>
    </source>
</evidence>
<keyword evidence="4" id="KW-1185">Reference proteome</keyword>
<gene>
    <name evidence="3" type="ORF">D778_01356</name>
</gene>
<dbReference type="PATRIC" id="fig|1137281.3.peg.2713"/>
<keyword evidence="2" id="KW-0472">Membrane</keyword>
<proteinExistence type="predicted"/>
<dbReference type="EMBL" id="ANLA01000024">
    <property type="protein sequence ID" value="EMQ93946.1"/>
    <property type="molecule type" value="Genomic_DNA"/>
</dbReference>
<dbReference type="AlphaFoldDB" id="M7MFU0"/>
<evidence type="ECO:0000256" key="2">
    <source>
        <dbReference type="SAM" id="Phobius"/>
    </source>
</evidence>
<dbReference type="RefSeq" id="WP_007651623.1">
    <property type="nucleotide sequence ID" value="NZ_ANLA01000024.1"/>
</dbReference>
<dbReference type="Proteomes" id="UP000012024">
    <property type="component" value="Unassembled WGS sequence"/>
</dbReference>
<keyword evidence="1" id="KW-0175">Coiled coil</keyword>
<accession>M7MFU0</accession>
<evidence type="ECO:0008006" key="5">
    <source>
        <dbReference type="Google" id="ProtNLM"/>
    </source>
</evidence>
<organism evidence="3 4">
    <name type="scientific">Xanthomarina gelatinilytica</name>
    <dbReference type="NCBI Taxonomy" id="1137281"/>
    <lineage>
        <taxon>Bacteria</taxon>
        <taxon>Pseudomonadati</taxon>
        <taxon>Bacteroidota</taxon>
        <taxon>Flavobacteriia</taxon>
        <taxon>Flavobacteriales</taxon>
        <taxon>Flavobacteriaceae</taxon>
        <taxon>Xanthomarina</taxon>
    </lineage>
</organism>
<sequence>MNTDNLNKLFDDLKDEFDIEEPNSGHTKRFLTKLNSQADTMSSVTATKKSWFWKPLAGIAATLVLIMTLVIANGSQNKVRDLANVSPEMKETQRFFASTISEELKKLENQSNPETKMIINDALIQIKKLEMDYENLKIDLTKSGDDNRVIFAMIKNFQNRIDILQNTLKHIENIKQLNNFNNESNSNI</sequence>
<protein>
    <recommendedName>
        <fullName evidence="5">DUF4179 domain-containing protein</fullName>
    </recommendedName>
</protein>
<comment type="caution">
    <text evidence="3">The sequence shown here is derived from an EMBL/GenBank/DDBJ whole genome shotgun (WGS) entry which is preliminary data.</text>
</comment>
<dbReference type="GeneID" id="98642528"/>